<comment type="caution">
    <text evidence="2">The sequence shown here is derived from an EMBL/GenBank/DDBJ whole genome shotgun (WGS) entry which is preliminary data.</text>
</comment>
<gene>
    <name evidence="2" type="ORF">CK203_057961</name>
</gene>
<sequence>MQGKSTGERKNRVKKTEDSSCSLLTHFWSTSRSPFSTFYIPFQSSGSQESNASSGVRFGVERKKLQPLQVNHSKVLRNHPFVANQPNSEDFSSEDERLSFLSLGVRKSGPTLGKASDLRPWRCTSLPLASLWEVINFVDYSLNQGAPAGHESAQTPIGHESNGAVAGDGATLHCACHIEYEIAEEAMNFMSYVAEVSRGWDEPNTRDMGRMTSQPKAKGEMYILNDGMNMKAEIAAMERRLEELEMNQMQEVQAISQTPLQVMPCAICLSYEHLVDECSTIPAEREMFGDCNTYNSNWRDHPNFSWKPQPPQYKQHVQALPQASILEQAMVNLSKMDEMQNDLSQKLDILQDSISRLANLNTMQEKENSPSQPCQNSMSIHEMEAKEGKPSQKKEVKEVITLRSGKEVDLPTCKLEHKVESETEKEKREEIKGKKKGKNIEKDGYDVNVHREPQRIVIKEELMKKHMPPPFLQALGIVKKLKEVFQSKIGVTRSENRGKTGVCEISQPLRNRHFAAKPVRSLIALSAKIFAAGKPFLAHECHFAAQEHPFRSYETHCEVVKPDFAPKVPFRRVFRNCEGNFGTRVPFRSTVNLISQLRNGCEVPKSEKSQFHSHTPISVIVGHISITS</sequence>
<organism evidence="2 3">
    <name type="scientific">Vitis vinifera</name>
    <name type="common">Grape</name>
    <dbReference type="NCBI Taxonomy" id="29760"/>
    <lineage>
        <taxon>Eukaryota</taxon>
        <taxon>Viridiplantae</taxon>
        <taxon>Streptophyta</taxon>
        <taxon>Embryophyta</taxon>
        <taxon>Tracheophyta</taxon>
        <taxon>Spermatophyta</taxon>
        <taxon>Magnoliopsida</taxon>
        <taxon>eudicotyledons</taxon>
        <taxon>Gunneridae</taxon>
        <taxon>Pentapetalae</taxon>
        <taxon>rosids</taxon>
        <taxon>Vitales</taxon>
        <taxon>Vitaceae</taxon>
        <taxon>Viteae</taxon>
        <taxon>Vitis</taxon>
    </lineage>
</organism>
<feature type="coiled-coil region" evidence="1">
    <location>
        <begin position="227"/>
        <end position="254"/>
    </location>
</feature>
<evidence type="ECO:0000256" key="1">
    <source>
        <dbReference type="SAM" id="Coils"/>
    </source>
</evidence>
<reference evidence="2 3" key="1">
    <citation type="journal article" date="2018" name="PLoS Genet.">
        <title>Population sequencing reveals clonal diversity and ancestral inbreeding in the grapevine cultivar Chardonnay.</title>
        <authorList>
            <person name="Roach M.J."/>
            <person name="Johnson D.L."/>
            <person name="Bohlmann J."/>
            <person name="van Vuuren H.J."/>
            <person name="Jones S.J."/>
            <person name="Pretorius I.S."/>
            <person name="Schmidt S.A."/>
            <person name="Borneman A.R."/>
        </authorList>
    </citation>
    <scope>NUCLEOTIDE SEQUENCE [LARGE SCALE GENOMIC DNA]</scope>
    <source>
        <strain evidence="3">cv. Chardonnay</strain>
        <tissue evidence="2">Leaf</tissue>
    </source>
</reference>
<dbReference type="EMBL" id="QGNW01000422">
    <property type="protein sequence ID" value="RVW72119.1"/>
    <property type="molecule type" value="Genomic_DNA"/>
</dbReference>
<proteinExistence type="predicted"/>
<evidence type="ECO:0000313" key="2">
    <source>
        <dbReference type="EMBL" id="RVW72119.1"/>
    </source>
</evidence>
<name>A0A438GIS6_VITVI</name>
<accession>A0A438GIS6</accession>
<keyword evidence="1" id="KW-0175">Coiled coil</keyword>
<dbReference type="AlphaFoldDB" id="A0A438GIS6"/>
<protein>
    <submittedName>
        <fullName evidence="2">Uncharacterized protein</fullName>
    </submittedName>
</protein>
<evidence type="ECO:0000313" key="3">
    <source>
        <dbReference type="Proteomes" id="UP000288805"/>
    </source>
</evidence>
<dbReference type="Proteomes" id="UP000288805">
    <property type="component" value="Unassembled WGS sequence"/>
</dbReference>